<comment type="subcellular location">
    <subcellularLocation>
        <location evidence="1">Nucleus</location>
    </subcellularLocation>
</comment>
<dbReference type="InterPro" id="IPR000504">
    <property type="entry name" value="RRM_dom"/>
</dbReference>
<name>A0A166BP91_9AGAM</name>
<keyword evidence="3" id="KW-0694">RNA-binding</keyword>
<feature type="region of interest" description="Disordered" evidence="4">
    <location>
        <begin position="391"/>
        <end position="418"/>
    </location>
</feature>
<dbReference type="GO" id="GO:0071011">
    <property type="term" value="C:precatalytic spliceosome"/>
    <property type="evidence" value="ECO:0007669"/>
    <property type="project" value="TreeGrafter"/>
</dbReference>
<feature type="compositionally biased region" description="Polar residues" evidence="4">
    <location>
        <begin position="1076"/>
        <end position="1099"/>
    </location>
</feature>
<evidence type="ECO:0000256" key="2">
    <source>
        <dbReference type="ARBA" id="ARBA00023242"/>
    </source>
</evidence>
<feature type="compositionally biased region" description="Low complexity" evidence="4">
    <location>
        <begin position="822"/>
        <end position="838"/>
    </location>
</feature>
<feature type="compositionally biased region" description="Low complexity" evidence="4">
    <location>
        <begin position="1100"/>
        <end position="1109"/>
    </location>
</feature>
<feature type="compositionally biased region" description="Acidic residues" evidence="4">
    <location>
        <begin position="546"/>
        <end position="557"/>
    </location>
</feature>
<evidence type="ECO:0000259" key="5">
    <source>
        <dbReference type="PROSITE" id="PS50102"/>
    </source>
</evidence>
<dbReference type="Proteomes" id="UP000076798">
    <property type="component" value="Unassembled WGS sequence"/>
</dbReference>
<dbReference type="GO" id="GO:0000398">
    <property type="term" value="P:mRNA splicing, via spliceosome"/>
    <property type="evidence" value="ECO:0007669"/>
    <property type="project" value="TreeGrafter"/>
</dbReference>
<accession>A0A166BP91</accession>
<organism evidence="6 7">
    <name type="scientific">Sistotremastrum suecicum HHB10207 ss-3</name>
    <dbReference type="NCBI Taxonomy" id="1314776"/>
    <lineage>
        <taxon>Eukaryota</taxon>
        <taxon>Fungi</taxon>
        <taxon>Dikarya</taxon>
        <taxon>Basidiomycota</taxon>
        <taxon>Agaricomycotina</taxon>
        <taxon>Agaricomycetes</taxon>
        <taxon>Sistotremastrales</taxon>
        <taxon>Sistotremastraceae</taxon>
        <taxon>Sistotremastrum</taxon>
    </lineage>
</organism>
<feature type="region of interest" description="Disordered" evidence="4">
    <location>
        <begin position="546"/>
        <end position="575"/>
    </location>
</feature>
<dbReference type="GO" id="GO:0017069">
    <property type="term" value="F:snRNA binding"/>
    <property type="evidence" value="ECO:0007669"/>
    <property type="project" value="TreeGrafter"/>
</dbReference>
<dbReference type="STRING" id="1314776.A0A166BP91"/>
<dbReference type="OrthoDB" id="410044at2759"/>
<dbReference type="AlphaFoldDB" id="A0A166BP91"/>
<evidence type="ECO:0000256" key="1">
    <source>
        <dbReference type="ARBA" id="ARBA00004123"/>
    </source>
</evidence>
<feature type="region of interest" description="Disordered" evidence="4">
    <location>
        <begin position="709"/>
        <end position="838"/>
    </location>
</feature>
<dbReference type="SMART" id="SM00360">
    <property type="entry name" value="RRM"/>
    <property type="match status" value="2"/>
</dbReference>
<dbReference type="InterPro" id="IPR035979">
    <property type="entry name" value="RBD_domain_sf"/>
</dbReference>
<dbReference type="CDD" id="cd00590">
    <property type="entry name" value="RRM_SF"/>
    <property type="match status" value="1"/>
</dbReference>
<dbReference type="GO" id="GO:0003729">
    <property type="term" value="F:mRNA binding"/>
    <property type="evidence" value="ECO:0007669"/>
    <property type="project" value="TreeGrafter"/>
</dbReference>
<gene>
    <name evidence="6" type="ORF">SISSUDRAFT_1034730</name>
</gene>
<feature type="compositionally biased region" description="Low complexity" evidence="4">
    <location>
        <begin position="912"/>
        <end position="924"/>
    </location>
</feature>
<feature type="region of interest" description="Disordered" evidence="4">
    <location>
        <begin position="906"/>
        <end position="978"/>
    </location>
</feature>
<evidence type="ECO:0000256" key="3">
    <source>
        <dbReference type="PROSITE-ProRule" id="PRU00176"/>
    </source>
</evidence>
<dbReference type="SUPFAM" id="SSF54928">
    <property type="entry name" value="RNA-binding domain, RBD"/>
    <property type="match status" value="2"/>
</dbReference>
<feature type="compositionally biased region" description="Polar residues" evidence="4">
    <location>
        <begin position="405"/>
        <end position="418"/>
    </location>
</feature>
<dbReference type="InterPro" id="IPR012677">
    <property type="entry name" value="Nucleotide-bd_a/b_plait_sf"/>
</dbReference>
<protein>
    <recommendedName>
        <fullName evidence="5">RRM domain-containing protein</fullName>
    </recommendedName>
</protein>
<feature type="region of interest" description="Disordered" evidence="4">
    <location>
        <begin position="1"/>
        <end position="49"/>
    </location>
</feature>
<evidence type="ECO:0000256" key="4">
    <source>
        <dbReference type="SAM" id="MobiDB-lite"/>
    </source>
</evidence>
<evidence type="ECO:0000313" key="7">
    <source>
        <dbReference type="Proteomes" id="UP000076798"/>
    </source>
</evidence>
<dbReference type="InterPro" id="IPR051183">
    <property type="entry name" value="U1_U11-U12_snRNP_70-35kDa"/>
</dbReference>
<proteinExistence type="predicted"/>
<dbReference type="PANTHER" id="PTHR13952">
    <property type="entry name" value="U1 SMALL NUCLEAR RIBONUCLEOPROTEIN 70 KD"/>
    <property type="match status" value="1"/>
</dbReference>
<feature type="compositionally biased region" description="Pro residues" evidence="4">
    <location>
        <begin position="1012"/>
        <end position="1022"/>
    </location>
</feature>
<keyword evidence="2" id="KW-0539">Nucleus</keyword>
<evidence type="ECO:0000313" key="6">
    <source>
        <dbReference type="EMBL" id="KZT36599.1"/>
    </source>
</evidence>
<feature type="compositionally biased region" description="Basic residues" evidence="4">
    <location>
        <begin position="1050"/>
        <end position="1061"/>
    </location>
</feature>
<sequence>MVSRAWGTRYDTLTATEETDNPQNSASDDDATGREKIPPASNISQNKVFETARWSDDPMDDSLRISAPNGASLDPSKLSKNRTVAADFLAAPKDRERWPHDASVFVASLPTHLEEPELKRLLLEHFNRFADVKNIKIIRDQRGGPCAFVQVEDSAQAQVLIAGRDVSIFQGRTIRCEIARAFRTLLISFRVPPTYSQNPQVSETGEDGVDASTGNVPVSVRLRRPKGSRQIQVVLNNYASKFDPTRSDISEVNPADPFSGAGMLFHPLQNNEATLRELVDAFGSIEYFRPYSAPPHMGGAYPPPHDGPRAPNMQDGVWEVKWEHRDDSSFAIQTLPQIPHILVTWAHQQPYAFQRPPSQRADSFQRIPRHHTQDGYRGVEQPSPRYRSVPADYDEDEVTTPPALSPSTTFHTVPSSSNVTEAGLGPDHWNLASPQPGIFTASIVSPSSSHILNGGRGGGYSPRVIRGITKDGGLTENDFPPLEKVAKEPLRPIRNTDDEISNAMSNVHLANPRSRPQILARSISTPPGDRPVGGKQTPISDFQQLEEEVPPTPDLEEFDSKTSTMSPVSPVTPGLIGTQHNDYHEKEVEYPSLHEEVETTTIFVGGLDMYGPQQWDETILKTVFEEFGEVREVRYITPRELASFIGVRITQRFAESARAPFAFIKFATTEAKERAIQEAHNRVYGGRRIRVQARDPNALRGQWRHRGRGSYGYARRSRSRGHVFEDQMRSSYRGYDRSPNTFQPDRSQVKGSSIGESDTTSSMEQGNQSINRGRDGSFSRSTNSPVASKRSPAHTDSTTVHLPQDERIATPSHAVESSPIHVSAPKASEPSAEAPSPSVVPTVPYYGQTPWVYAYPPYPYMPYGYAPQYPVPPSNAAATPAGLPSVPPTGQWPGYQPFVPFTSYAPPATNIPSQTASTTTQQSTPQPPLQPSGFIQGEQGLVPVYPPEALDTYMTNTGNKGDAQPRPPSVPAGSQTPASPQYYWGYNPAPYPYPQQVSGWTDPSAPSQPHAPAHPSPVPVPHPTYGYPPQRGGHHGPVAHDARGAAHGKPNGRRDHHHNSHYRQGYNEHHIHHPNNRISRNTAPNSHQGHATDNTFGTDANNAASAHPAPHARNVAMQAGYRGGPPEGPWSWNMPQ</sequence>
<dbReference type="EMBL" id="KV428103">
    <property type="protein sequence ID" value="KZT36599.1"/>
    <property type="molecule type" value="Genomic_DNA"/>
</dbReference>
<feature type="region of interest" description="Disordered" evidence="4">
    <location>
        <begin position="995"/>
        <end position="1109"/>
    </location>
</feature>
<dbReference type="PROSITE" id="PS50102">
    <property type="entry name" value="RRM"/>
    <property type="match status" value="2"/>
</dbReference>
<feature type="domain" description="RRM" evidence="5">
    <location>
        <begin position="102"/>
        <end position="181"/>
    </location>
</feature>
<feature type="compositionally biased region" description="Polar residues" evidence="4">
    <location>
        <begin position="11"/>
        <end position="26"/>
    </location>
</feature>
<feature type="compositionally biased region" description="Polar residues" evidence="4">
    <location>
        <begin position="738"/>
        <end position="771"/>
    </location>
</feature>
<dbReference type="Pfam" id="PF00076">
    <property type="entry name" value="RRM_1"/>
    <property type="match status" value="1"/>
</dbReference>
<keyword evidence="7" id="KW-1185">Reference proteome</keyword>
<reference evidence="6 7" key="1">
    <citation type="journal article" date="2016" name="Mol. Biol. Evol.">
        <title>Comparative Genomics of Early-Diverging Mushroom-Forming Fungi Provides Insights into the Origins of Lignocellulose Decay Capabilities.</title>
        <authorList>
            <person name="Nagy L.G."/>
            <person name="Riley R."/>
            <person name="Tritt A."/>
            <person name="Adam C."/>
            <person name="Daum C."/>
            <person name="Floudas D."/>
            <person name="Sun H."/>
            <person name="Yadav J.S."/>
            <person name="Pangilinan J."/>
            <person name="Larsson K.H."/>
            <person name="Matsuura K."/>
            <person name="Barry K."/>
            <person name="Labutti K."/>
            <person name="Kuo R."/>
            <person name="Ohm R.A."/>
            <person name="Bhattacharya S.S."/>
            <person name="Shirouzu T."/>
            <person name="Yoshinaga Y."/>
            <person name="Martin F.M."/>
            <person name="Grigoriev I.V."/>
            <person name="Hibbett D.S."/>
        </authorList>
    </citation>
    <scope>NUCLEOTIDE SEQUENCE [LARGE SCALE GENOMIC DNA]</scope>
    <source>
        <strain evidence="6 7">HHB10207 ss-3</strain>
    </source>
</reference>
<feature type="domain" description="RRM" evidence="5">
    <location>
        <begin position="600"/>
        <end position="696"/>
    </location>
</feature>
<dbReference type="Gene3D" id="3.30.70.330">
    <property type="match status" value="2"/>
</dbReference>